<dbReference type="OrthoDB" id="7782105at2"/>
<sequence length="114" mass="12973">MKKFIVLFREPDGRTEEHSPEFERQHRQHWEEWFSQWRTSGKLAGGDALTLEGRLLTGNGNLVQNNIHRVGSEIIGGFLLLNATDLDEATAITASCPIYEAGGYAELREFQHNF</sequence>
<dbReference type="Gene3D" id="3.30.70.1060">
    <property type="entry name" value="Dimeric alpha+beta barrel"/>
    <property type="match status" value="1"/>
</dbReference>
<gene>
    <name evidence="3" type="ORF">FO440_18505</name>
</gene>
<dbReference type="SUPFAM" id="SSF54909">
    <property type="entry name" value="Dimeric alpha+beta barrel"/>
    <property type="match status" value="1"/>
</dbReference>
<dbReference type="Proteomes" id="UP000318733">
    <property type="component" value="Unassembled WGS sequence"/>
</dbReference>
<accession>A0A556MIJ2</accession>
<keyword evidence="4" id="KW-1185">Reference proteome</keyword>
<comment type="similarity">
    <text evidence="1">Belongs to the YciI family.</text>
</comment>
<evidence type="ECO:0000256" key="1">
    <source>
        <dbReference type="ARBA" id="ARBA00007689"/>
    </source>
</evidence>
<proteinExistence type="inferred from homology"/>
<protein>
    <recommendedName>
        <fullName evidence="2">YCII-related domain-containing protein</fullName>
    </recommendedName>
</protein>
<name>A0A556MIJ2_9SPHI</name>
<dbReference type="Pfam" id="PF03795">
    <property type="entry name" value="YCII"/>
    <property type="match status" value="1"/>
</dbReference>
<reference evidence="3 4" key="1">
    <citation type="submission" date="2019-07" db="EMBL/GenBank/DDBJ databases">
        <authorList>
            <person name="Huq M.A."/>
        </authorList>
    </citation>
    <scope>NUCLEOTIDE SEQUENCE [LARGE SCALE GENOMIC DNA]</scope>
    <source>
        <strain evidence="3 4">MAH-19</strain>
    </source>
</reference>
<dbReference type="InterPro" id="IPR011008">
    <property type="entry name" value="Dimeric_a/b-barrel"/>
</dbReference>
<dbReference type="InterPro" id="IPR005545">
    <property type="entry name" value="YCII"/>
</dbReference>
<evidence type="ECO:0000259" key="2">
    <source>
        <dbReference type="Pfam" id="PF03795"/>
    </source>
</evidence>
<organism evidence="3 4">
    <name type="scientific">Mucilaginibacter corticis</name>
    <dbReference type="NCBI Taxonomy" id="2597670"/>
    <lineage>
        <taxon>Bacteria</taxon>
        <taxon>Pseudomonadati</taxon>
        <taxon>Bacteroidota</taxon>
        <taxon>Sphingobacteriia</taxon>
        <taxon>Sphingobacteriales</taxon>
        <taxon>Sphingobacteriaceae</taxon>
        <taxon>Mucilaginibacter</taxon>
    </lineage>
</organism>
<dbReference type="EMBL" id="VLPK01000003">
    <property type="protein sequence ID" value="TSJ39730.1"/>
    <property type="molecule type" value="Genomic_DNA"/>
</dbReference>
<dbReference type="RefSeq" id="WP_144249767.1">
    <property type="nucleotide sequence ID" value="NZ_VLPK01000003.1"/>
</dbReference>
<comment type="caution">
    <text evidence="3">The sequence shown here is derived from an EMBL/GenBank/DDBJ whole genome shotgun (WGS) entry which is preliminary data.</text>
</comment>
<dbReference type="AlphaFoldDB" id="A0A556MIJ2"/>
<evidence type="ECO:0000313" key="4">
    <source>
        <dbReference type="Proteomes" id="UP000318733"/>
    </source>
</evidence>
<feature type="domain" description="YCII-related" evidence="2">
    <location>
        <begin position="46"/>
        <end position="107"/>
    </location>
</feature>
<evidence type="ECO:0000313" key="3">
    <source>
        <dbReference type="EMBL" id="TSJ39730.1"/>
    </source>
</evidence>